<dbReference type="EMBL" id="AZEA01000019">
    <property type="protein sequence ID" value="KRK87539.1"/>
    <property type="molecule type" value="Genomic_DNA"/>
</dbReference>
<protein>
    <submittedName>
        <fullName evidence="1">Uncharacterized protein</fullName>
    </submittedName>
</protein>
<gene>
    <name evidence="1" type="ORF">FD17_GL000937</name>
</gene>
<dbReference type="AlphaFoldDB" id="A0A0R1L1H9"/>
<comment type="caution">
    <text evidence="1">The sequence shown here is derived from an EMBL/GenBank/DDBJ whole genome shotgun (WGS) entry which is preliminary data.</text>
</comment>
<accession>A0A0R1L1H9</accession>
<proteinExistence type="predicted"/>
<organism evidence="1 2">
    <name type="scientific">Lentilactobacillus sunkii DSM 19904</name>
    <dbReference type="NCBI Taxonomy" id="1423808"/>
    <lineage>
        <taxon>Bacteria</taxon>
        <taxon>Bacillati</taxon>
        <taxon>Bacillota</taxon>
        <taxon>Bacilli</taxon>
        <taxon>Lactobacillales</taxon>
        <taxon>Lactobacillaceae</taxon>
        <taxon>Lentilactobacillus</taxon>
    </lineage>
</organism>
<evidence type="ECO:0000313" key="2">
    <source>
        <dbReference type="Proteomes" id="UP000051581"/>
    </source>
</evidence>
<sequence length="51" mass="5764">MQWKLGYPTQIDKIAAGQYIVQTDANVATFLYDVHGGSIQVVKRDAVRQLR</sequence>
<evidence type="ECO:0000313" key="1">
    <source>
        <dbReference type="EMBL" id="KRK87539.1"/>
    </source>
</evidence>
<reference evidence="1 2" key="1">
    <citation type="journal article" date="2015" name="Genome Announc.">
        <title>Expanding the biotechnology potential of lactobacilli through comparative genomics of 213 strains and associated genera.</title>
        <authorList>
            <person name="Sun Z."/>
            <person name="Harris H.M."/>
            <person name="McCann A."/>
            <person name="Guo C."/>
            <person name="Argimon S."/>
            <person name="Zhang W."/>
            <person name="Yang X."/>
            <person name="Jeffery I.B."/>
            <person name="Cooney J.C."/>
            <person name="Kagawa T.F."/>
            <person name="Liu W."/>
            <person name="Song Y."/>
            <person name="Salvetti E."/>
            <person name="Wrobel A."/>
            <person name="Rasinkangas P."/>
            <person name="Parkhill J."/>
            <person name="Rea M.C."/>
            <person name="O'Sullivan O."/>
            <person name="Ritari J."/>
            <person name="Douillard F.P."/>
            <person name="Paul Ross R."/>
            <person name="Yang R."/>
            <person name="Briner A.E."/>
            <person name="Felis G.E."/>
            <person name="de Vos W.M."/>
            <person name="Barrangou R."/>
            <person name="Klaenhammer T.R."/>
            <person name="Caufield P.W."/>
            <person name="Cui Y."/>
            <person name="Zhang H."/>
            <person name="O'Toole P.W."/>
        </authorList>
    </citation>
    <scope>NUCLEOTIDE SEQUENCE [LARGE SCALE GENOMIC DNA]</scope>
    <source>
        <strain evidence="1 2">DSM 19904</strain>
    </source>
</reference>
<keyword evidence="2" id="KW-1185">Reference proteome</keyword>
<name>A0A0R1L1H9_9LACO</name>
<dbReference type="Proteomes" id="UP000051581">
    <property type="component" value="Unassembled WGS sequence"/>
</dbReference>
<dbReference type="PATRIC" id="fig|1423808.3.peg.944"/>